<sequence length="136" mass="15769">MEQMQAMRQSKCERIASAIAECDEETLPQKSTNPPVVSGAGSKRKPHNTTTLPPNQPECCQTSDRKRQSQDRPDYPKKRYYNDRSSYYMRHKCSRRSPSPSPPLPQIKFCRMAFMRSPNYALRNSCRYANDLANLY</sequence>
<evidence type="ECO:0000313" key="2">
    <source>
        <dbReference type="Proteomes" id="UP000887565"/>
    </source>
</evidence>
<dbReference type="Proteomes" id="UP000887565">
    <property type="component" value="Unplaced"/>
</dbReference>
<reference evidence="3" key="1">
    <citation type="submission" date="2022-11" db="UniProtKB">
        <authorList>
            <consortium name="WormBaseParasite"/>
        </authorList>
    </citation>
    <scope>IDENTIFICATION</scope>
</reference>
<evidence type="ECO:0000256" key="1">
    <source>
        <dbReference type="SAM" id="MobiDB-lite"/>
    </source>
</evidence>
<keyword evidence="2" id="KW-1185">Reference proteome</keyword>
<feature type="region of interest" description="Disordered" evidence="1">
    <location>
        <begin position="23"/>
        <end position="84"/>
    </location>
</feature>
<feature type="compositionally biased region" description="Polar residues" evidence="1">
    <location>
        <begin position="48"/>
        <end position="62"/>
    </location>
</feature>
<accession>A0A915ILT9</accession>
<protein>
    <submittedName>
        <fullName evidence="3">Uncharacterized protein</fullName>
    </submittedName>
</protein>
<feature type="compositionally biased region" description="Basic and acidic residues" evidence="1">
    <location>
        <begin position="63"/>
        <end position="82"/>
    </location>
</feature>
<organism evidence="2 3">
    <name type="scientific">Romanomermis culicivorax</name>
    <name type="common">Nematode worm</name>
    <dbReference type="NCBI Taxonomy" id="13658"/>
    <lineage>
        <taxon>Eukaryota</taxon>
        <taxon>Metazoa</taxon>
        <taxon>Ecdysozoa</taxon>
        <taxon>Nematoda</taxon>
        <taxon>Enoplea</taxon>
        <taxon>Dorylaimia</taxon>
        <taxon>Mermithida</taxon>
        <taxon>Mermithoidea</taxon>
        <taxon>Mermithidae</taxon>
        <taxon>Romanomermis</taxon>
    </lineage>
</organism>
<dbReference type="AlphaFoldDB" id="A0A915ILT9"/>
<evidence type="ECO:0000313" key="3">
    <source>
        <dbReference type="WBParaSite" id="nRc.2.0.1.t14780-RA"/>
    </source>
</evidence>
<name>A0A915ILT9_ROMCU</name>
<proteinExistence type="predicted"/>
<dbReference type="WBParaSite" id="nRc.2.0.1.t14780-RA">
    <property type="protein sequence ID" value="nRc.2.0.1.t14780-RA"/>
    <property type="gene ID" value="nRc.2.0.1.g14780"/>
</dbReference>